<dbReference type="EMBL" id="FNMU01000001">
    <property type="protein sequence ID" value="SDV99795.1"/>
    <property type="molecule type" value="Genomic_DNA"/>
</dbReference>
<accession>A0A1L3Q053</accession>
<reference evidence="1 4" key="1">
    <citation type="submission" date="2016-10" db="EMBL/GenBank/DDBJ databases">
        <title>Methanohalophilus halophilus.</title>
        <authorList>
            <person name="L'haridon S."/>
        </authorList>
    </citation>
    <scope>NUCLEOTIDE SEQUENCE [LARGE SCALE GENOMIC DNA]</scope>
    <source>
        <strain evidence="1 4">Z-7982</strain>
    </source>
</reference>
<dbReference type="Proteomes" id="UP000198669">
    <property type="component" value="Unassembled WGS sequence"/>
</dbReference>
<reference evidence="3 5" key="2">
    <citation type="submission" date="2016-10" db="EMBL/GenBank/DDBJ databases">
        <authorList>
            <person name="de Groot N.N."/>
        </authorList>
    </citation>
    <scope>NUCLEOTIDE SEQUENCE [LARGE SCALE GENOMIC DNA]</scope>
    <source>
        <strain evidence="3 5">Z-7982</strain>
    </source>
</reference>
<reference evidence="2 6" key="3">
    <citation type="submission" date="2018-10" db="EMBL/GenBank/DDBJ databases">
        <title>Cultivation of a novel Methanohalophilus strain from Kebrit Deep of the Red Sea and a genomic comparison of members of the genus Methanohalophilus.</title>
        <authorList>
            <person name="Guan Y."/>
            <person name="Ngugi D.K."/>
            <person name="Stingl U."/>
        </authorList>
    </citation>
    <scope>NUCLEOTIDE SEQUENCE [LARGE SCALE GENOMIC DNA]</scope>
    <source>
        <strain evidence="2 6">DSM 3094</strain>
    </source>
</reference>
<evidence type="ECO:0000313" key="4">
    <source>
        <dbReference type="Proteomes" id="UP000186879"/>
    </source>
</evidence>
<evidence type="ECO:0000313" key="3">
    <source>
        <dbReference type="EMBL" id="SDV99795.1"/>
    </source>
</evidence>
<gene>
    <name evidence="1" type="ORF">BHR79_01150</name>
    <name evidence="2" type="ORF">EFE40_01640</name>
    <name evidence="3" type="ORF">SAMN04515625_0052</name>
</gene>
<dbReference type="Proteomes" id="UP000267921">
    <property type="component" value="Unassembled WGS sequence"/>
</dbReference>
<evidence type="ECO:0000313" key="6">
    <source>
        <dbReference type="Proteomes" id="UP000267921"/>
    </source>
</evidence>
<dbReference type="GeneID" id="30582320"/>
<dbReference type="KEGG" id="mhaz:BHR79_01150"/>
<dbReference type="RefSeq" id="WP_072560451.1">
    <property type="nucleotide sequence ID" value="NZ_CP017921.1"/>
</dbReference>
<dbReference type="EMBL" id="CP017921">
    <property type="protein sequence ID" value="APH38225.1"/>
    <property type="molecule type" value="Genomic_DNA"/>
</dbReference>
<organism evidence="1 4">
    <name type="scientific">Methanohalophilus halophilus</name>
    <dbReference type="NCBI Taxonomy" id="2177"/>
    <lineage>
        <taxon>Archaea</taxon>
        <taxon>Methanobacteriati</taxon>
        <taxon>Methanobacteriota</taxon>
        <taxon>Stenosarchaea group</taxon>
        <taxon>Methanomicrobia</taxon>
        <taxon>Methanosarcinales</taxon>
        <taxon>Methanosarcinaceae</taxon>
        <taxon>Methanohalophilus</taxon>
    </lineage>
</organism>
<proteinExistence type="predicted"/>
<dbReference type="Proteomes" id="UP000186879">
    <property type="component" value="Chromosome"/>
</dbReference>
<dbReference type="AlphaFoldDB" id="A0A1L3Q053"/>
<evidence type="ECO:0000313" key="1">
    <source>
        <dbReference type="EMBL" id="APH38225.1"/>
    </source>
</evidence>
<evidence type="ECO:0000313" key="2">
    <source>
        <dbReference type="EMBL" id="RNI10908.1"/>
    </source>
</evidence>
<dbReference type="EMBL" id="RJJG01000001">
    <property type="protein sequence ID" value="RNI10908.1"/>
    <property type="molecule type" value="Genomic_DNA"/>
</dbReference>
<protein>
    <submittedName>
        <fullName evidence="1">Uncharacterized protein</fullName>
    </submittedName>
</protein>
<evidence type="ECO:0000313" key="5">
    <source>
        <dbReference type="Proteomes" id="UP000198669"/>
    </source>
</evidence>
<sequence length="112" mass="13223">MSHEEHSKITNGIYVSFGEFVINSELVVENMKLCIYEMFSKRVLSNTFEGQQYLNLLLADFTSAPVRMKMRVLMVESYIKLSRDKILWLFFIILYEKSKQKNIQNILKCNLS</sequence>
<keyword evidence="4" id="KW-1185">Reference proteome</keyword>
<name>A0A1L3Q053_9EURY</name>